<feature type="domain" description="DUF7843" evidence="4">
    <location>
        <begin position="41"/>
        <end position="106"/>
    </location>
</feature>
<dbReference type="Pfam" id="PF25225">
    <property type="entry name" value="DUF7843"/>
    <property type="match status" value="1"/>
</dbReference>
<evidence type="ECO:0000259" key="3">
    <source>
        <dbReference type="Pfam" id="PF25222"/>
    </source>
</evidence>
<dbReference type="EMBL" id="JACOFW010000004">
    <property type="protein sequence ID" value="MBC3806809.1"/>
    <property type="molecule type" value="Genomic_DNA"/>
</dbReference>
<dbReference type="InterPro" id="IPR057165">
    <property type="entry name" value="DUF7843"/>
</dbReference>
<organism evidence="5 6">
    <name type="scientific">Undibacterium seohonense</name>
    <dbReference type="NCBI Taxonomy" id="1344950"/>
    <lineage>
        <taxon>Bacteria</taxon>
        <taxon>Pseudomonadati</taxon>
        <taxon>Pseudomonadota</taxon>
        <taxon>Betaproteobacteria</taxon>
        <taxon>Burkholderiales</taxon>
        <taxon>Oxalobacteraceae</taxon>
        <taxon>Undibacterium</taxon>
    </lineage>
</organism>
<dbReference type="InterPro" id="IPR025178">
    <property type="entry name" value="Lnb_N"/>
</dbReference>
<evidence type="ECO:0000259" key="2">
    <source>
        <dbReference type="Pfam" id="PF13387"/>
    </source>
</evidence>
<dbReference type="Pfam" id="PF25222">
    <property type="entry name" value="DUF7840"/>
    <property type="match status" value="1"/>
</dbReference>
<feature type="domain" description="DUF7840" evidence="3">
    <location>
        <begin position="391"/>
        <end position="608"/>
    </location>
</feature>
<dbReference type="InterPro" id="IPR057162">
    <property type="entry name" value="DUF7840"/>
</dbReference>
<protein>
    <submittedName>
        <fullName evidence="5">DUF4105 domain-containing protein</fullName>
    </submittedName>
</protein>
<feature type="chain" id="PRO_5046973416" evidence="1">
    <location>
        <begin position="22"/>
        <end position="612"/>
    </location>
</feature>
<dbReference type="Pfam" id="PF13387">
    <property type="entry name" value="Lnb_N"/>
    <property type="match status" value="1"/>
</dbReference>
<evidence type="ECO:0000313" key="5">
    <source>
        <dbReference type="EMBL" id="MBC3806809.1"/>
    </source>
</evidence>
<gene>
    <name evidence="5" type="ORF">H8K52_05540</name>
</gene>
<comment type="caution">
    <text evidence="5">The sequence shown here is derived from an EMBL/GenBank/DDBJ whole genome shotgun (WGS) entry which is preliminary data.</text>
</comment>
<accession>A0ABR6X1I4</accession>
<name>A0ABR6X1I4_9BURK</name>
<proteinExistence type="predicted"/>
<reference evidence="5 6" key="1">
    <citation type="submission" date="2020-08" db="EMBL/GenBank/DDBJ databases">
        <title>Novel species isolated from subtropical streams in China.</title>
        <authorList>
            <person name="Lu H."/>
        </authorList>
    </citation>
    <scope>NUCLEOTIDE SEQUENCE [LARGE SCALE GENOMIC DNA]</scope>
    <source>
        <strain evidence="5 6">KACC 16656</strain>
    </source>
</reference>
<sequence length="612" mass="69894">MLSKLLIICLSFVIYSQTVLADTESKDLKLDSYLELATQKNLAAHPTWAALLHVSEAKANIRSDTFLLSHTDFSLANELRATLHLLYADQSNQVCRFPARYLWLQKELNLPALPIQNCGDLQEFKARAPMQEIALAFASENLAQPSSMMGHVFLKLSGVDERGQNLEHAISFFTDAGGINVPKLFFDSMVIGKKGYFSLSPYQEKISLYLGEEQRSIWEYTLRLNQQQKDLIQAHLIELRQTDLVYFFQKYNCATVIDFILAVAASRTLDTNGFWLTPKDVVKRAHELDLIDSSRMMSPNRWLIRAVGEQFTSQERALIAQQVERQAVPSLTELDTNKTYLTLQLARAYQAYRNESTKDQSASALAYVKNLDGMTKRDFPVHQLQVLESKNPLETPQDSQVALGFVRQDRESYARVTLTPTSHHLDDDNRHYFSETELLLFELSLLKNLRNRQLLIDKLTVYAAQSFIPYDNMSGGISGAIRMGIKPQFDATFRPKKTAFIEGALGFTHRSGTDIDSFALLGLGMAWRNGQSQVYLQPEIGVIAREIFDMKSRLSVVLTSNIHGDHARNLHYRFVQSKYFQKESLSIHLSIDRFQQQKKRQNSYELSLKKMF</sequence>
<dbReference type="RefSeq" id="WP_186921897.1">
    <property type="nucleotide sequence ID" value="NZ_JACOFW010000004.1"/>
</dbReference>
<evidence type="ECO:0000313" key="6">
    <source>
        <dbReference type="Proteomes" id="UP000648257"/>
    </source>
</evidence>
<feature type="domain" description="Lnb N-terminal periplasmic" evidence="2">
    <location>
        <begin position="122"/>
        <end position="272"/>
    </location>
</feature>
<evidence type="ECO:0000256" key="1">
    <source>
        <dbReference type="SAM" id="SignalP"/>
    </source>
</evidence>
<feature type="signal peptide" evidence="1">
    <location>
        <begin position="1"/>
        <end position="21"/>
    </location>
</feature>
<keyword evidence="1" id="KW-0732">Signal</keyword>
<evidence type="ECO:0000259" key="4">
    <source>
        <dbReference type="Pfam" id="PF25225"/>
    </source>
</evidence>
<keyword evidence="6" id="KW-1185">Reference proteome</keyword>
<dbReference type="Proteomes" id="UP000648257">
    <property type="component" value="Unassembled WGS sequence"/>
</dbReference>